<name>A0A840YP16_9SPHN</name>
<reference evidence="1 2" key="1">
    <citation type="submission" date="2020-08" db="EMBL/GenBank/DDBJ databases">
        <title>Genomic Encyclopedia of Type Strains, Phase IV (KMG-IV): sequencing the most valuable type-strain genomes for metagenomic binning, comparative biology and taxonomic classification.</title>
        <authorList>
            <person name="Goeker M."/>
        </authorList>
    </citation>
    <scope>NUCLEOTIDE SEQUENCE [LARGE SCALE GENOMIC DNA]</scope>
    <source>
        <strain evidence="1 2">DSM 26736</strain>
    </source>
</reference>
<evidence type="ECO:0000313" key="1">
    <source>
        <dbReference type="EMBL" id="MBB5709761.1"/>
    </source>
</evidence>
<proteinExistence type="predicted"/>
<dbReference type="Proteomes" id="UP000527143">
    <property type="component" value="Unassembled WGS sequence"/>
</dbReference>
<dbReference type="RefSeq" id="WP_184084953.1">
    <property type="nucleotide sequence ID" value="NZ_JACIJF010000002.1"/>
</dbReference>
<gene>
    <name evidence="1" type="ORF">FHT02_000983</name>
</gene>
<comment type="caution">
    <text evidence="1">The sequence shown here is derived from an EMBL/GenBank/DDBJ whole genome shotgun (WGS) entry which is preliminary data.</text>
</comment>
<protein>
    <submittedName>
        <fullName evidence="1">Uncharacterized protein</fullName>
    </submittedName>
</protein>
<evidence type="ECO:0000313" key="2">
    <source>
        <dbReference type="Proteomes" id="UP000527143"/>
    </source>
</evidence>
<keyword evidence="2" id="KW-1185">Reference proteome</keyword>
<sequence length="93" mass="9693">MDIIKLPIGQAAAGNVDCIRIQELPDGQFELNGSVLLQCGDSDVAESVAMVGSEPYRSADAAESAGMAWAADHCVEQLHVARSDGTKPLPDPA</sequence>
<dbReference type="AlphaFoldDB" id="A0A840YP16"/>
<accession>A0A840YP16</accession>
<dbReference type="EMBL" id="JACIJF010000002">
    <property type="protein sequence ID" value="MBB5709761.1"/>
    <property type="molecule type" value="Genomic_DNA"/>
</dbReference>
<organism evidence="1 2">
    <name type="scientific">Sphingomonas xinjiangensis</name>
    <dbReference type="NCBI Taxonomy" id="643568"/>
    <lineage>
        <taxon>Bacteria</taxon>
        <taxon>Pseudomonadati</taxon>
        <taxon>Pseudomonadota</taxon>
        <taxon>Alphaproteobacteria</taxon>
        <taxon>Sphingomonadales</taxon>
        <taxon>Sphingomonadaceae</taxon>
        <taxon>Sphingomonas</taxon>
    </lineage>
</organism>